<dbReference type="GO" id="GO:0005737">
    <property type="term" value="C:cytoplasm"/>
    <property type="evidence" value="ECO:0007669"/>
    <property type="project" value="UniProtKB-SubCell"/>
</dbReference>
<dbReference type="InterPro" id="IPR036388">
    <property type="entry name" value="WH-like_DNA-bd_sf"/>
</dbReference>
<feature type="domain" description="RecX second three-helical" evidence="6">
    <location>
        <begin position="51"/>
        <end position="91"/>
    </location>
</feature>
<comment type="similarity">
    <text evidence="2 5">Belongs to the RecX family.</text>
</comment>
<dbReference type="EMBL" id="QFWT01000011">
    <property type="protein sequence ID" value="PWI32114.1"/>
    <property type="molecule type" value="Genomic_DNA"/>
</dbReference>
<evidence type="ECO:0000259" key="8">
    <source>
        <dbReference type="Pfam" id="PF21982"/>
    </source>
</evidence>
<accession>A0A2U3B5X0</accession>
<keyword evidence="4 5" id="KW-0963">Cytoplasm</keyword>
<protein>
    <recommendedName>
        <fullName evidence="3 5">Regulatory protein RecX</fullName>
    </recommendedName>
</protein>
<evidence type="ECO:0000256" key="2">
    <source>
        <dbReference type="ARBA" id="ARBA00009695"/>
    </source>
</evidence>
<keyword evidence="10" id="KW-1185">Reference proteome</keyword>
<dbReference type="Pfam" id="PF02631">
    <property type="entry name" value="RecX_HTH2"/>
    <property type="match status" value="1"/>
</dbReference>
<dbReference type="InterPro" id="IPR053925">
    <property type="entry name" value="RecX_HTH_3rd"/>
</dbReference>
<feature type="domain" description="RecX first three-helical" evidence="8">
    <location>
        <begin position="5"/>
        <end position="41"/>
    </location>
</feature>
<evidence type="ECO:0000259" key="7">
    <source>
        <dbReference type="Pfam" id="PF21981"/>
    </source>
</evidence>
<evidence type="ECO:0000256" key="4">
    <source>
        <dbReference type="ARBA" id="ARBA00022490"/>
    </source>
</evidence>
<dbReference type="AlphaFoldDB" id="A0A2U3B5X0"/>
<dbReference type="GO" id="GO:0006282">
    <property type="term" value="P:regulation of DNA repair"/>
    <property type="evidence" value="ECO:0007669"/>
    <property type="project" value="UniProtKB-UniRule"/>
</dbReference>
<comment type="function">
    <text evidence="5">Modulates RecA activity.</text>
</comment>
<dbReference type="InterPro" id="IPR003783">
    <property type="entry name" value="Regulatory_RecX"/>
</dbReference>
<dbReference type="RefSeq" id="WP_109320943.1">
    <property type="nucleotide sequence ID" value="NZ_QFWT01000011.1"/>
</dbReference>
<feature type="domain" description="RecX third three-helical" evidence="7">
    <location>
        <begin position="97"/>
        <end position="142"/>
    </location>
</feature>
<dbReference type="Gene3D" id="1.10.10.10">
    <property type="entry name" value="Winged helix-like DNA-binding domain superfamily/Winged helix DNA-binding domain"/>
    <property type="match status" value="3"/>
</dbReference>
<reference evidence="9 10" key="1">
    <citation type="submission" date="2018-05" db="EMBL/GenBank/DDBJ databases">
        <title>Vibrio limimaris sp. nov., isolated from marine sediment.</title>
        <authorList>
            <person name="Li C.-M."/>
        </authorList>
    </citation>
    <scope>NUCLEOTIDE SEQUENCE [LARGE SCALE GENOMIC DNA]</scope>
    <source>
        <strain evidence="9 10">E4404</strain>
    </source>
</reference>
<comment type="caution">
    <text evidence="9">The sequence shown here is derived from an EMBL/GenBank/DDBJ whole genome shotgun (WGS) entry which is preliminary data.</text>
</comment>
<proteinExistence type="inferred from homology"/>
<evidence type="ECO:0000256" key="3">
    <source>
        <dbReference type="ARBA" id="ARBA00018111"/>
    </source>
</evidence>
<name>A0A2U3B5X0_9VIBR</name>
<evidence type="ECO:0000313" key="10">
    <source>
        <dbReference type="Proteomes" id="UP000245362"/>
    </source>
</evidence>
<evidence type="ECO:0000259" key="6">
    <source>
        <dbReference type="Pfam" id="PF02631"/>
    </source>
</evidence>
<dbReference type="InterPro" id="IPR053926">
    <property type="entry name" value="RecX_HTH_1st"/>
</dbReference>
<sequence length="149" mass="17662">MSYTALETAIYLLSRRDHGQFELTQKLSIKGYPEEEVHQAVMYCLNNNYLNDLRYAKSQVRQHINKGHGERRIRQELLQKRVEESVVDIALEEEATDWFDLARQVAEKKFKGKSAEERKEYARQVRFLQYRGFTFEQIDYALNASGEHI</sequence>
<evidence type="ECO:0000256" key="1">
    <source>
        <dbReference type="ARBA" id="ARBA00004496"/>
    </source>
</evidence>
<dbReference type="OrthoDB" id="7066780at2"/>
<dbReference type="InterPro" id="IPR053924">
    <property type="entry name" value="RecX_HTH_2nd"/>
</dbReference>
<evidence type="ECO:0000313" key="9">
    <source>
        <dbReference type="EMBL" id="PWI32114.1"/>
    </source>
</evidence>
<comment type="subcellular location">
    <subcellularLocation>
        <location evidence="1 5">Cytoplasm</location>
    </subcellularLocation>
</comment>
<organism evidence="9 10">
    <name type="scientific">Vibrio albus</name>
    <dbReference type="NCBI Taxonomy" id="2200953"/>
    <lineage>
        <taxon>Bacteria</taxon>
        <taxon>Pseudomonadati</taxon>
        <taxon>Pseudomonadota</taxon>
        <taxon>Gammaproteobacteria</taxon>
        <taxon>Vibrionales</taxon>
        <taxon>Vibrionaceae</taxon>
        <taxon>Vibrio</taxon>
    </lineage>
</organism>
<dbReference type="HAMAP" id="MF_01114">
    <property type="entry name" value="RecX"/>
    <property type="match status" value="1"/>
</dbReference>
<dbReference type="Pfam" id="PF21981">
    <property type="entry name" value="RecX_HTH3"/>
    <property type="match status" value="1"/>
</dbReference>
<dbReference type="Pfam" id="PF21982">
    <property type="entry name" value="RecX_HTH1"/>
    <property type="match status" value="1"/>
</dbReference>
<dbReference type="NCBIfam" id="NF001057">
    <property type="entry name" value="PRK00117.3-3"/>
    <property type="match status" value="1"/>
</dbReference>
<dbReference type="PANTHER" id="PTHR33602">
    <property type="entry name" value="REGULATORY PROTEIN RECX FAMILY PROTEIN"/>
    <property type="match status" value="1"/>
</dbReference>
<dbReference type="Proteomes" id="UP000245362">
    <property type="component" value="Unassembled WGS sequence"/>
</dbReference>
<gene>
    <name evidence="5" type="primary">recX</name>
    <name evidence="9" type="ORF">DI392_17260</name>
</gene>
<dbReference type="PANTHER" id="PTHR33602:SF1">
    <property type="entry name" value="REGULATORY PROTEIN RECX FAMILY PROTEIN"/>
    <property type="match status" value="1"/>
</dbReference>
<evidence type="ECO:0000256" key="5">
    <source>
        <dbReference type="HAMAP-Rule" id="MF_01114"/>
    </source>
</evidence>